<name>A0A7K1Y5J9_9SPHI</name>
<feature type="domain" description="Lipid/polyisoprenoid-binding YceI-like" evidence="1">
    <location>
        <begin position="50"/>
        <end position="173"/>
    </location>
</feature>
<comment type="caution">
    <text evidence="2">The sequence shown here is derived from an EMBL/GenBank/DDBJ whole genome shotgun (WGS) entry which is preliminary data.</text>
</comment>
<evidence type="ECO:0000313" key="2">
    <source>
        <dbReference type="EMBL" id="MXV49863.1"/>
    </source>
</evidence>
<evidence type="ECO:0000313" key="3">
    <source>
        <dbReference type="Proteomes" id="UP000466586"/>
    </source>
</evidence>
<dbReference type="Pfam" id="PF04264">
    <property type="entry name" value="YceI"/>
    <property type="match status" value="1"/>
</dbReference>
<dbReference type="AlphaFoldDB" id="A0A7K1Y5J9"/>
<protein>
    <submittedName>
        <fullName evidence="2">YceI family protein</fullName>
    </submittedName>
</protein>
<dbReference type="PANTHER" id="PTHR34406:SF1">
    <property type="entry name" value="PROTEIN YCEI"/>
    <property type="match status" value="1"/>
</dbReference>
<dbReference type="Proteomes" id="UP000466586">
    <property type="component" value="Unassembled WGS sequence"/>
</dbReference>
<dbReference type="InterPro" id="IPR036761">
    <property type="entry name" value="TTHA0802/YceI-like_sf"/>
</dbReference>
<dbReference type="Gene3D" id="2.40.128.110">
    <property type="entry name" value="Lipid/polyisoprenoid-binding, YceI-like"/>
    <property type="match status" value="1"/>
</dbReference>
<dbReference type="InterPro" id="IPR007372">
    <property type="entry name" value="Lipid/polyisoprenoid-bd_YceI"/>
</dbReference>
<evidence type="ECO:0000259" key="1">
    <source>
        <dbReference type="Pfam" id="PF04264"/>
    </source>
</evidence>
<gene>
    <name evidence="2" type="ORF">GS399_02690</name>
</gene>
<accession>A0A7K1Y5J9</accession>
<dbReference type="EMBL" id="WVHT01000001">
    <property type="protein sequence ID" value="MXV49863.1"/>
    <property type="molecule type" value="Genomic_DNA"/>
</dbReference>
<organism evidence="2 3">
    <name type="scientific">Hufsiella arboris</name>
    <dbReference type="NCBI Taxonomy" id="2695275"/>
    <lineage>
        <taxon>Bacteria</taxon>
        <taxon>Pseudomonadati</taxon>
        <taxon>Bacteroidota</taxon>
        <taxon>Sphingobacteriia</taxon>
        <taxon>Sphingobacteriales</taxon>
        <taxon>Sphingobacteriaceae</taxon>
        <taxon>Hufsiella</taxon>
    </lineage>
</organism>
<dbReference type="SUPFAM" id="SSF101874">
    <property type="entry name" value="YceI-like"/>
    <property type="match status" value="1"/>
</dbReference>
<dbReference type="RefSeq" id="WP_160843027.1">
    <property type="nucleotide sequence ID" value="NZ_WVHT01000001.1"/>
</dbReference>
<sequence length="182" mass="20418">MKHFIAILFCFVFTQSQPPLYTCRSVTTTIFSEAPLENIDATSTKGVSVLNPATGELQFSIPINSYQFQKSLMQEHFNENYMESDKFPFARFKGKINEKIDWKTPGNYQVTVNGDLEVHGVKQARSINGTVSITNSSVTVQSKFTVLCKDHHIDIPKIVFKNIAESIQVTVKANYTPSTASK</sequence>
<dbReference type="PANTHER" id="PTHR34406">
    <property type="entry name" value="PROTEIN YCEI"/>
    <property type="match status" value="1"/>
</dbReference>
<reference evidence="2 3" key="1">
    <citation type="submission" date="2019-11" db="EMBL/GenBank/DDBJ databases">
        <title>Pedobacter sp. HMF7647 Genome sequencing and assembly.</title>
        <authorList>
            <person name="Kang H."/>
            <person name="Kim H."/>
            <person name="Joh K."/>
        </authorList>
    </citation>
    <scope>NUCLEOTIDE SEQUENCE [LARGE SCALE GENOMIC DNA]</scope>
    <source>
        <strain evidence="2 3">HMF7647</strain>
    </source>
</reference>
<proteinExistence type="predicted"/>
<keyword evidence="3" id="KW-1185">Reference proteome</keyword>